<dbReference type="AlphaFoldDB" id="A0AAU9PNE5"/>
<comment type="caution">
    <text evidence="6">The sequence shown here is derived from an EMBL/GenBank/DDBJ whole genome shotgun (WGS) entry which is preliminary data.</text>
</comment>
<protein>
    <recommendedName>
        <fullName evidence="5">RRM domain-containing protein</fullName>
    </recommendedName>
</protein>
<evidence type="ECO:0000313" key="6">
    <source>
        <dbReference type="EMBL" id="CAH1451533.1"/>
    </source>
</evidence>
<dbReference type="GO" id="GO:0005681">
    <property type="term" value="C:spliceosomal complex"/>
    <property type="evidence" value="ECO:0007669"/>
    <property type="project" value="UniProtKB-KW"/>
</dbReference>
<organism evidence="6 7">
    <name type="scientific">Lactuca virosa</name>
    <dbReference type="NCBI Taxonomy" id="75947"/>
    <lineage>
        <taxon>Eukaryota</taxon>
        <taxon>Viridiplantae</taxon>
        <taxon>Streptophyta</taxon>
        <taxon>Embryophyta</taxon>
        <taxon>Tracheophyta</taxon>
        <taxon>Spermatophyta</taxon>
        <taxon>Magnoliopsida</taxon>
        <taxon>eudicotyledons</taxon>
        <taxon>Gunneridae</taxon>
        <taxon>Pentapetalae</taxon>
        <taxon>asterids</taxon>
        <taxon>campanulids</taxon>
        <taxon>Asterales</taxon>
        <taxon>Asteraceae</taxon>
        <taxon>Cichorioideae</taxon>
        <taxon>Cichorieae</taxon>
        <taxon>Lactucinae</taxon>
        <taxon>Lactuca</taxon>
    </lineage>
</organism>
<dbReference type="PROSITE" id="PS50102">
    <property type="entry name" value="RRM"/>
    <property type="match status" value="1"/>
</dbReference>
<dbReference type="InterPro" id="IPR000504">
    <property type="entry name" value="RRM_dom"/>
</dbReference>
<dbReference type="CDD" id="cd00590">
    <property type="entry name" value="RRM_SF"/>
    <property type="match status" value="1"/>
</dbReference>
<keyword evidence="2" id="KW-0747">Spliceosome</keyword>
<evidence type="ECO:0000256" key="3">
    <source>
        <dbReference type="ARBA" id="ARBA00023187"/>
    </source>
</evidence>
<evidence type="ECO:0000259" key="5">
    <source>
        <dbReference type="PROSITE" id="PS50102"/>
    </source>
</evidence>
<dbReference type="SMART" id="SM00360">
    <property type="entry name" value="RRM"/>
    <property type="match status" value="1"/>
</dbReference>
<name>A0AAU9PNE5_9ASTR</name>
<proteinExistence type="predicted"/>
<dbReference type="GO" id="GO:0008380">
    <property type="term" value="P:RNA splicing"/>
    <property type="evidence" value="ECO:0007669"/>
    <property type="project" value="UniProtKB-KW"/>
</dbReference>
<evidence type="ECO:0000256" key="4">
    <source>
        <dbReference type="PROSITE-ProRule" id="PRU00176"/>
    </source>
</evidence>
<dbReference type="EMBL" id="CAKMRJ010005745">
    <property type="protein sequence ID" value="CAH1451533.1"/>
    <property type="molecule type" value="Genomic_DNA"/>
</dbReference>
<feature type="domain" description="RRM" evidence="5">
    <location>
        <begin position="28"/>
        <end position="105"/>
    </location>
</feature>
<evidence type="ECO:0000256" key="1">
    <source>
        <dbReference type="ARBA" id="ARBA00022664"/>
    </source>
</evidence>
<dbReference type="InterPro" id="IPR012677">
    <property type="entry name" value="Nucleotide-bd_a/b_plait_sf"/>
</dbReference>
<keyword evidence="4" id="KW-0694">RNA-binding</keyword>
<dbReference type="Gene3D" id="3.30.70.330">
    <property type="match status" value="1"/>
</dbReference>
<reference evidence="6 7" key="1">
    <citation type="submission" date="2022-01" db="EMBL/GenBank/DDBJ databases">
        <authorList>
            <person name="Xiong W."/>
            <person name="Schranz E."/>
        </authorList>
    </citation>
    <scope>NUCLEOTIDE SEQUENCE [LARGE SCALE GENOMIC DNA]</scope>
</reference>
<gene>
    <name evidence="6" type="ORF">LVIROSA_LOCUS36889</name>
</gene>
<sequence length="221" mass="26221">MKGRSGEWTEVRRRKLEKYNSTRPNPLTNIYVYGFPIDTRKDELWKSFTRFGKVVDVYMAGKKDFYRKYFDFVRFMEVKDETKLENQLQGIKLRDIVLTVNLEKHKRKTIQFHNLPCCRLRSMLPMTGELMLRLLPVPNHRLTYLKTSVILNTNTYMSKWLNKRALIGEAHGFDHIGNLPTSLLMNENTKYLGGLNMTLSFGYSVDADDFLNDESKWRDWF</sequence>
<keyword evidence="7" id="KW-1185">Reference proteome</keyword>
<dbReference type="GO" id="GO:0006397">
    <property type="term" value="P:mRNA processing"/>
    <property type="evidence" value="ECO:0007669"/>
    <property type="project" value="UniProtKB-KW"/>
</dbReference>
<keyword evidence="1" id="KW-0507">mRNA processing</keyword>
<evidence type="ECO:0000256" key="2">
    <source>
        <dbReference type="ARBA" id="ARBA00022728"/>
    </source>
</evidence>
<dbReference type="PANTHER" id="PTHR23147">
    <property type="entry name" value="SERINE/ARGININE RICH SPLICING FACTOR"/>
    <property type="match status" value="1"/>
</dbReference>
<dbReference type="InterPro" id="IPR035979">
    <property type="entry name" value="RBD_domain_sf"/>
</dbReference>
<dbReference type="Proteomes" id="UP001157418">
    <property type="component" value="Unassembled WGS sequence"/>
</dbReference>
<dbReference type="GO" id="GO:0003723">
    <property type="term" value="F:RNA binding"/>
    <property type="evidence" value="ECO:0007669"/>
    <property type="project" value="UniProtKB-UniRule"/>
</dbReference>
<accession>A0AAU9PNE5</accession>
<keyword evidence="3" id="KW-0508">mRNA splicing</keyword>
<dbReference type="InterPro" id="IPR050907">
    <property type="entry name" value="SRSF"/>
</dbReference>
<dbReference type="Pfam" id="PF00076">
    <property type="entry name" value="RRM_1"/>
    <property type="match status" value="1"/>
</dbReference>
<dbReference type="SUPFAM" id="SSF54928">
    <property type="entry name" value="RNA-binding domain, RBD"/>
    <property type="match status" value="1"/>
</dbReference>
<evidence type="ECO:0000313" key="7">
    <source>
        <dbReference type="Proteomes" id="UP001157418"/>
    </source>
</evidence>